<name>A0A1F7SL36_9BACT</name>
<dbReference type="SUPFAM" id="SSF48452">
    <property type="entry name" value="TPR-like"/>
    <property type="match status" value="1"/>
</dbReference>
<comment type="caution">
    <text evidence="4">The sequence shown here is derived from an EMBL/GenBank/DDBJ whole genome shotgun (WGS) entry which is preliminary data.</text>
</comment>
<organism evidence="4 5">
    <name type="scientific">Candidatus Schekmanbacteria bacterium RIFCSPLOWO2_12_FULL_38_15</name>
    <dbReference type="NCBI Taxonomy" id="1817883"/>
    <lineage>
        <taxon>Bacteria</taxon>
        <taxon>Candidatus Schekmaniibacteriota</taxon>
    </lineage>
</organism>
<dbReference type="Proteomes" id="UP000178082">
    <property type="component" value="Unassembled WGS sequence"/>
</dbReference>
<dbReference type="Gene3D" id="1.25.40.10">
    <property type="entry name" value="Tetratricopeptide repeat domain"/>
    <property type="match status" value="2"/>
</dbReference>
<reference evidence="4 5" key="1">
    <citation type="journal article" date="2016" name="Nat. Commun.">
        <title>Thousands of microbial genomes shed light on interconnected biogeochemical processes in an aquifer system.</title>
        <authorList>
            <person name="Anantharaman K."/>
            <person name="Brown C.T."/>
            <person name="Hug L.A."/>
            <person name="Sharon I."/>
            <person name="Castelle C.J."/>
            <person name="Probst A.J."/>
            <person name="Thomas B.C."/>
            <person name="Singh A."/>
            <person name="Wilkins M.J."/>
            <person name="Karaoz U."/>
            <person name="Brodie E.L."/>
            <person name="Williams K.H."/>
            <person name="Hubbard S.S."/>
            <person name="Banfield J.F."/>
        </authorList>
    </citation>
    <scope>NUCLEOTIDE SEQUENCE [LARGE SCALE GENOMIC DNA]</scope>
</reference>
<dbReference type="STRING" id="1817883.A3G31_09920"/>
<feature type="repeat" description="TPR" evidence="1">
    <location>
        <begin position="151"/>
        <end position="184"/>
    </location>
</feature>
<accession>A0A1F7SL36</accession>
<evidence type="ECO:0000259" key="3">
    <source>
        <dbReference type="Pfam" id="PF09976"/>
    </source>
</evidence>
<dbReference type="EMBL" id="MGDI01000011">
    <property type="protein sequence ID" value="OGL54471.1"/>
    <property type="molecule type" value="Genomic_DNA"/>
</dbReference>
<sequence>MVRQIKKTKTRKREKTKKIEQTTFLQKVFYFFQENARTFIYAISIILIIGVAAGIFLYTKKQSERNAAERFYQVLKIYWQSEEGKEEDMAKYLKAFREFQGIVNEYPGTRYAGWSLVYMGNCNLHLKNYKKAIESYDQYIKESKEADIFTADAYHGKGIAYIEEGKYPEAIKAYKDILKAGKGPLEEKLLWETGWCYEKIGDNKNALDFYKRIVKDHPASSFKSDAEKKVKVLEQVNQQNL</sequence>
<dbReference type="InterPro" id="IPR019734">
    <property type="entry name" value="TPR_rpt"/>
</dbReference>
<protein>
    <recommendedName>
        <fullName evidence="3">Ancillary SecYEG translocon subunit/Cell division coordinator CpoB TPR domain-containing protein</fullName>
    </recommendedName>
</protein>
<dbReference type="InterPro" id="IPR011990">
    <property type="entry name" value="TPR-like_helical_dom_sf"/>
</dbReference>
<proteinExistence type="predicted"/>
<keyword evidence="2" id="KW-0472">Membrane</keyword>
<dbReference type="SMART" id="SM00028">
    <property type="entry name" value="TPR"/>
    <property type="match status" value="3"/>
</dbReference>
<dbReference type="AlphaFoldDB" id="A0A1F7SL36"/>
<dbReference type="PROSITE" id="PS50005">
    <property type="entry name" value="TPR"/>
    <property type="match status" value="2"/>
</dbReference>
<feature type="transmembrane region" description="Helical" evidence="2">
    <location>
        <begin position="39"/>
        <end position="58"/>
    </location>
</feature>
<evidence type="ECO:0000313" key="5">
    <source>
        <dbReference type="Proteomes" id="UP000178082"/>
    </source>
</evidence>
<dbReference type="InterPro" id="IPR018704">
    <property type="entry name" value="SecYEG/CpoB_TPR"/>
</dbReference>
<evidence type="ECO:0000313" key="4">
    <source>
        <dbReference type="EMBL" id="OGL54471.1"/>
    </source>
</evidence>
<feature type="repeat" description="TPR" evidence="1">
    <location>
        <begin position="187"/>
        <end position="220"/>
    </location>
</feature>
<keyword evidence="1" id="KW-0802">TPR repeat</keyword>
<gene>
    <name evidence="4" type="ORF">A3G31_09920</name>
</gene>
<dbReference type="Pfam" id="PF13432">
    <property type="entry name" value="TPR_16"/>
    <property type="match status" value="1"/>
</dbReference>
<evidence type="ECO:0000256" key="2">
    <source>
        <dbReference type="SAM" id="Phobius"/>
    </source>
</evidence>
<evidence type="ECO:0000256" key="1">
    <source>
        <dbReference type="PROSITE-ProRule" id="PRU00339"/>
    </source>
</evidence>
<dbReference type="Pfam" id="PF09976">
    <property type="entry name" value="TPR_21"/>
    <property type="match status" value="1"/>
</dbReference>
<keyword evidence="2" id="KW-1133">Transmembrane helix</keyword>
<feature type="domain" description="Ancillary SecYEG translocon subunit/Cell division coordinator CpoB TPR" evidence="3">
    <location>
        <begin position="31"/>
        <end position="148"/>
    </location>
</feature>
<keyword evidence="2" id="KW-0812">Transmembrane</keyword>